<feature type="compositionally biased region" description="Polar residues" evidence="2">
    <location>
        <begin position="468"/>
        <end position="490"/>
    </location>
</feature>
<dbReference type="PANTHER" id="PTHR47969:SF9">
    <property type="entry name" value="KINESIN-LIKE PROTEIN"/>
    <property type="match status" value="1"/>
</dbReference>
<keyword evidence="1" id="KW-0547">Nucleotide-binding</keyword>
<dbReference type="InterPro" id="IPR027640">
    <property type="entry name" value="Kinesin-like_fam"/>
</dbReference>
<dbReference type="GO" id="GO:0007052">
    <property type="term" value="P:mitotic spindle organization"/>
    <property type="evidence" value="ECO:0007669"/>
    <property type="project" value="TreeGrafter"/>
</dbReference>
<dbReference type="OrthoDB" id="3176171at2759"/>
<dbReference type="SMART" id="SM00129">
    <property type="entry name" value="KISc"/>
    <property type="match status" value="1"/>
</dbReference>
<organism evidence="4 5">
    <name type="scientific">Aaosphaeria arxii CBS 175.79</name>
    <dbReference type="NCBI Taxonomy" id="1450172"/>
    <lineage>
        <taxon>Eukaryota</taxon>
        <taxon>Fungi</taxon>
        <taxon>Dikarya</taxon>
        <taxon>Ascomycota</taxon>
        <taxon>Pezizomycotina</taxon>
        <taxon>Dothideomycetes</taxon>
        <taxon>Pleosporomycetidae</taxon>
        <taxon>Pleosporales</taxon>
        <taxon>Pleosporales incertae sedis</taxon>
        <taxon>Aaosphaeria</taxon>
    </lineage>
</organism>
<evidence type="ECO:0000259" key="3">
    <source>
        <dbReference type="PROSITE" id="PS50067"/>
    </source>
</evidence>
<dbReference type="InterPro" id="IPR036961">
    <property type="entry name" value="Kinesin_motor_dom_sf"/>
</dbReference>
<dbReference type="PROSITE" id="PS50067">
    <property type="entry name" value="KINESIN_MOTOR_2"/>
    <property type="match status" value="1"/>
</dbReference>
<feature type="domain" description="Kinesin motor" evidence="3">
    <location>
        <begin position="38"/>
        <end position="374"/>
    </location>
</feature>
<dbReference type="GO" id="GO:0005875">
    <property type="term" value="C:microtubule associated complex"/>
    <property type="evidence" value="ECO:0007669"/>
    <property type="project" value="TreeGrafter"/>
</dbReference>
<dbReference type="PANTHER" id="PTHR47969">
    <property type="entry name" value="CHROMOSOME-ASSOCIATED KINESIN KIF4A-RELATED"/>
    <property type="match status" value="1"/>
</dbReference>
<keyword evidence="5" id="KW-1185">Reference proteome</keyword>
<dbReference type="GO" id="GO:0005524">
    <property type="term" value="F:ATP binding"/>
    <property type="evidence" value="ECO:0007669"/>
    <property type="project" value="UniProtKB-UniRule"/>
</dbReference>
<dbReference type="GO" id="GO:0003777">
    <property type="term" value="F:microtubule motor activity"/>
    <property type="evidence" value="ECO:0007669"/>
    <property type="project" value="InterPro"/>
</dbReference>
<evidence type="ECO:0000256" key="2">
    <source>
        <dbReference type="SAM" id="MobiDB-lite"/>
    </source>
</evidence>
<feature type="binding site" evidence="1">
    <location>
        <begin position="133"/>
        <end position="140"/>
    </location>
    <ligand>
        <name>ATP</name>
        <dbReference type="ChEBI" id="CHEBI:30616"/>
    </ligand>
</feature>
<dbReference type="AlphaFoldDB" id="A0A6A5XYL8"/>
<dbReference type="EMBL" id="ML978068">
    <property type="protein sequence ID" value="KAF2018023.1"/>
    <property type="molecule type" value="Genomic_DNA"/>
</dbReference>
<dbReference type="Proteomes" id="UP000799778">
    <property type="component" value="Unassembled WGS sequence"/>
</dbReference>
<evidence type="ECO:0000313" key="5">
    <source>
        <dbReference type="Proteomes" id="UP000799778"/>
    </source>
</evidence>
<feature type="region of interest" description="Disordered" evidence="2">
    <location>
        <begin position="464"/>
        <end position="492"/>
    </location>
</feature>
<evidence type="ECO:0000256" key="1">
    <source>
        <dbReference type="PROSITE-ProRule" id="PRU00283"/>
    </source>
</evidence>
<dbReference type="GeneID" id="54285023"/>
<evidence type="ECO:0000313" key="4">
    <source>
        <dbReference type="EMBL" id="KAF2018023.1"/>
    </source>
</evidence>
<dbReference type="Gene3D" id="3.40.850.10">
    <property type="entry name" value="Kinesin motor domain"/>
    <property type="match status" value="1"/>
</dbReference>
<dbReference type="RefSeq" id="XP_033386362.1">
    <property type="nucleotide sequence ID" value="XM_033527626.1"/>
</dbReference>
<dbReference type="InterPro" id="IPR001752">
    <property type="entry name" value="Kinesin_motor_dom"/>
</dbReference>
<dbReference type="InterPro" id="IPR027417">
    <property type="entry name" value="P-loop_NTPase"/>
</dbReference>
<comment type="similarity">
    <text evidence="1">Belongs to the TRAFAC class myosin-kinesin ATPase superfamily. Kinesin family.</text>
</comment>
<dbReference type="SUPFAM" id="SSF52540">
    <property type="entry name" value="P-loop containing nucleoside triphosphate hydrolases"/>
    <property type="match status" value="1"/>
</dbReference>
<keyword evidence="1" id="KW-0067">ATP-binding</keyword>
<dbReference type="Pfam" id="PF00225">
    <property type="entry name" value="Kinesin"/>
    <property type="match status" value="1"/>
</dbReference>
<gene>
    <name evidence="4" type="ORF">BU24DRAFT_421045</name>
</gene>
<name>A0A6A5XYL8_9PLEO</name>
<reference evidence="4" key="1">
    <citation type="journal article" date="2020" name="Stud. Mycol.">
        <title>101 Dothideomycetes genomes: a test case for predicting lifestyles and emergence of pathogens.</title>
        <authorList>
            <person name="Haridas S."/>
            <person name="Albert R."/>
            <person name="Binder M."/>
            <person name="Bloem J."/>
            <person name="Labutti K."/>
            <person name="Salamov A."/>
            <person name="Andreopoulos B."/>
            <person name="Baker S."/>
            <person name="Barry K."/>
            <person name="Bills G."/>
            <person name="Bluhm B."/>
            <person name="Cannon C."/>
            <person name="Castanera R."/>
            <person name="Culley D."/>
            <person name="Daum C."/>
            <person name="Ezra D."/>
            <person name="Gonzalez J."/>
            <person name="Henrissat B."/>
            <person name="Kuo A."/>
            <person name="Liang C."/>
            <person name="Lipzen A."/>
            <person name="Lutzoni F."/>
            <person name="Magnuson J."/>
            <person name="Mondo S."/>
            <person name="Nolan M."/>
            <person name="Ohm R."/>
            <person name="Pangilinan J."/>
            <person name="Park H.-J."/>
            <person name="Ramirez L."/>
            <person name="Alfaro M."/>
            <person name="Sun H."/>
            <person name="Tritt A."/>
            <person name="Yoshinaga Y."/>
            <person name="Zwiers L.-H."/>
            <person name="Turgeon B."/>
            <person name="Goodwin S."/>
            <person name="Spatafora J."/>
            <person name="Crous P."/>
            <person name="Grigoriev I."/>
        </authorList>
    </citation>
    <scope>NUCLEOTIDE SEQUENCE</scope>
    <source>
        <strain evidence="4">CBS 175.79</strain>
    </source>
</reference>
<dbReference type="GO" id="GO:0008017">
    <property type="term" value="F:microtubule binding"/>
    <property type="evidence" value="ECO:0007669"/>
    <property type="project" value="InterPro"/>
</dbReference>
<keyword evidence="1" id="KW-0505">Motor protein</keyword>
<sequence>MDQFYQKNASLYQSLVKAVKKPTRAHGTPTSQEEGNQNMVVSARIRPFLEDELNAGFPCAVFPQNAQAGAKTVIDIHDLYNHPKGRPVLKSFNYGVDRIFGTEATTEQIYEDLVKDLIPFAWDGGISTLFAYGQTGSGKTFTISQLERLAVKALMEGDLPGEKEVYLTIIDLAGNSAFDLLSSRSPISILEDSFGVSQLKGAEEYLVQDRAEVMNLIERAASFRRTASTIKNDASSRSHGICRIRIKDVASDTEGLLYLIDLAGSEAARDIAVHGADRMRETREINISLSVLKDCIRGKAESDALLLSGKRKQGQKAPRVPYRQSALTKVLKHVFDPSGGHTTKTVIIACVNPSLADVSPTKNTLRFAELLRVPAPKIGKPNFKPNSPVTWTNAQLQDWIAKNSGTPPINGSILAPTATGAQILKLPARDFETLCLSTDGVSIDQARAFREKLWALHIDSLHNDGRSQDSAGQSAAANTGSEMKSSSQDDGPNVEKLLFKERIRPGMVVCVKKPVGTGETVGTVRGLTMAMILCPTSALDENHRMSLEAKPNPGKAAYLCATVVSTPSAKAYTLHPWEQVVVDVTDMENEIILEYDSSSHNYYMVL</sequence>
<accession>A0A6A5XYL8</accession>
<dbReference type="GO" id="GO:0051231">
    <property type="term" value="P:spindle elongation"/>
    <property type="evidence" value="ECO:0007669"/>
    <property type="project" value="TreeGrafter"/>
</dbReference>
<protein>
    <submittedName>
        <fullName evidence="4">Diatom spindle kinesin 1</fullName>
    </submittedName>
</protein>
<dbReference type="GO" id="GO:0007018">
    <property type="term" value="P:microtubule-based movement"/>
    <property type="evidence" value="ECO:0007669"/>
    <property type="project" value="InterPro"/>
</dbReference>
<dbReference type="PRINTS" id="PR00380">
    <property type="entry name" value="KINESINHEAVY"/>
</dbReference>
<proteinExistence type="inferred from homology"/>